<accession>A0A7C8BNS0</accession>
<reference evidence="2 3" key="1">
    <citation type="submission" date="2019-09" db="EMBL/GenBank/DDBJ databases">
        <title>Phylogeny of genus Pseudoclavibacter and closely related genus.</title>
        <authorList>
            <person name="Li Y."/>
        </authorList>
    </citation>
    <scope>NUCLEOTIDE SEQUENCE [LARGE SCALE GENOMIC DNA]</scope>
    <source>
        <strain evidence="2 3">JCM 16921</strain>
    </source>
</reference>
<feature type="transmembrane region" description="Helical" evidence="1">
    <location>
        <begin position="39"/>
        <end position="61"/>
    </location>
</feature>
<dbReference type="AlphaFoldDB" id="A0A7C8BNS0"/>
<comment type="caution">
    <text evidence="2">The sequence shown here is derived from an EMBL/GenBank/DDBJ whole genome shotgun (WGS) entry which is preliminary data.</text>
</comment>
<gene>
    <name evidence="2" type="ORF">F8O02_03495</name>
</gene>
<keyword evidence="1" id="KW-0472">Membrane</keyword>
<keyword evidence="1" id="KW-1133">Transmembrane helix</keyword>
<evidence type="ECO:0008006" key="4">
    <source>
        <dbReference type="Google" id="ProtNLM"/>
    </source>
</evidence>
<keyword evidence="1" id="KW-0812">Transmembrane</keyword>
<evidence type="ECO:0000313" key="2">
    <source>
        <dbReference type="EMBL" id="KAB1632933.1"/>
    </source>
</evidence>
<protein>
    <recommendedName>
        <fullName evidence="4">PilN domain-containing protein</fullName>
    </recommendedName>
</protein>
<proteinExistence type="predicted"/>
<dbReference type="Proteomes" id="UP000481339">
    <property type="component" value="Unassembled WGS sequence"/>
</dbReference>
<organism evidence="2 3">
    <name type="scientific">Pseudoclavibacter caeni</name>
    <dbReference type="NCBI Taxonomy" id="908846"/>
    <lineage>
        <taxon>Bacteria</taxon>
        <taxon>Bacillati</taxon>
        <taxon>Actinomycetota</taxon>
        <taxon>Actinomycetes</taxon>
        <taxon>Micrococcales</taxon>
        <taxon>Microbacteriaceae</taxon>
        <taxon>Pseudoclavibacter</taxon>
    </lineage>
</organism>
<sequence>MAITFKRVKTDTGAVTLPSSPSVNLLPPSQTKVLEMQRAVRVIAALGIGFVIVNGALFAYASGSSTTASRTLAAEQATTSQLQTTLRQNSQVLTIDDQITQLEQDRIAVTAREGDWQDLLNTVTNATPQGMAITTFNVQTVGSTSSGSSSSTSKPSADNIGTVKVTAESDDLPNISQWIDNVRVINGVADVTAQQIDNKQQSSSGTNKDTSRKYQSQLTITLNASRFTNRFVTDDSLTMSGDTTAVQQGGN</sequence>
<dbReference type="RefSeq" id="WP_158035855.1">
    <property type="nucleotide sequence ID" value="NZ_BAAAZV010000003.1"/>
</dbReference>
<evidence type="ECO:0000256" key="1">
    <source>
        <dbReference type="SAM" id="Phobius"/>
    </source>
</evidence>
<evidence type="ECO:0000313" key="3">
    <source>
        <dbReference type="Proteomes" id="UP000481339"/>
    </source>
</evidence>
<name>A0A7C8BNS0_9MICO</name>
<dbReference type="EMBL" id="WBKA01000002">
    <property type="protein sequence ID" value="KAB1632933.1"/>
    <property type="molecule type" value="Genomic_DNA"/>
</dbReference>
<keyword evidence="3" id="KW-1185">Reference proteome</keyword>
<dbReference type="OrthoDB" id="5116553at2"/>